<reference evidence="1 2" key="2">
    <citation type="journal article" date="2022" name="Mol. Ecol. Resour.">
        <title>The genomes of chicory, endive, great burdock and yacon provide insights into Asteraceae paleo-polyploidization history and plant inulin production.</title>
        <authorList>
            <person name="Fan W."/>
            <person name="Wang S."/>
            <person name="Wang H."/>
            <person name="Wang A."/>
            <person name="Jiang F."/>
            <person name="Liu H."/>
            <person name="Zhao H."/>
            <person name="Xu D."/>
            <person name="Zhang Y."/>
        </authorList>
    </citation>
    <scope>NUCLEOTIDE SEQUENCE [LARGE SCALE GENOMIC DNA]</scope>
    <source>
        <strain evidence="2">cv. Niubang</strain>
    </source>
</reference>
<proteinExistence type="predicted"/>
<sequence length="87" mass="9332">MAAPPSRSGKKIHSGSLFFLDALCICDIRLSNFALILVPPVPLQNHRKRSSSSAGNRTGRDHRDSDGGGGGFKIQNSTTNNTSETTY</sequence>
<organism evidence="1 2">
    <name type="scientific">Arctium lappa</name>
    <name type="common">Greater burdock</name>
    <name type="synonym">Lappa major</name>
    <dbReference type="NCBI Taxonomy" id="4217"/>
    <lineage>
        <taxon>Eukaryota</taxon>
        <taxon>Viridiplantae</taxon>
        <taxon>Streptophyta</taxon>
        <taxon>Embryophyta</taxon>
        <taxon>Tracheophyta</taxon>
        <taxon>Spermatophyta</taxon>
        <taxon>Magnoliopsida</taxon>
        <taxon>eudicotyledons</taxon>
        <taxon>Gunneridae</taxon>
        <taxon>Pentapetalae</taxon>
        <taxon>asterids</taxon>
        <taxon>campanulids</taxon>
        <taxon>Asterales</taxon>
        <taxon>Asteraceae</taxon>
        <taxon>Carduoideae</taxon>
        <taxon>Cardueae</taxon>
        <taxon>Arctiinae</taxon>
        <taxon>Arctium</taxon>
    </lineage>
</organism>
<gene>
    <name evidence="1" type="ORF">L6452_14351</name>
</gene>
<name>A0ACB9CKT3_ARCLA</name>
<comment type="caution">
    <text evidence="1">The sequence shown here is derived from an EMBL/GenBank/DDBJ whole genome shotgun (WGS) entry which is preliminary data.</text>
</comment>
<accession>A0ACB9CKT3</accession>
<dbReference type="Proteomes" id="UP001055879">
    <property type="component" value="Linkage Group LG04"/>
</dbReference>
<evidence type="ECO:0000313" key="2">
    <source>
        <dbReference type="Proteomes" id="UP001055879"/>
    </source>
</evidence>
<reference evidence="2" key="1">
    <citation type="journal article" date="2022" name="Mol. Ecol. Resour.">
        <title>The genomes of chicory, endive, great burdock and yacon provide insights into Asteraceae palaeo-polyploidization history and plant inulin production.</title>
        <authorList>
            <person name="Fan W."/>
            <person name="Wang S."/>
            <person name="Wang H."/>
            <person name="Wang A."/>
            <person name="Jiang F."/>
            <person name="Liu H."/>
            <person name="Zhao H."/>
            <person name="Xu D."/>
            <person name="Zhang Y."/>
        </authorList>
    </citation>
    <scope>NUCLEOTIDE SEQUENCE [LARGE SCALE GENOMIC DNA]</scope>
    <source>
        <strain evidence="2">cv. Niubang</strain>
    </source>
</reference>
<dbReference type="EMBL" id="CM042050">
    <property type="protein sequence ID" value="KAI3734871.1"/>
    <property type="molecule type" value="Genomic_DNA"/>
</dbReference>
<evidence type="ECO:0000313" key="1">
    <source>
        <dbReference type="EMBL" id="KAI3734871.1"/>
    </source>
</evidence>
<keyword evidence="2" id="KW-1185">Reference proteome</keyword>
<protein>
    <submittedName>
        <fullName evidence="1">Uncharacterized protein</fullName>
    </submittedName>
</protein>